<evidence type="ECO:0000313" key="7">
    <source>
        <dbReference type="Proteomes" id="UP000789524"/>
    </source>
</evidence>
<dbReference type="InterPro" id="IPR009057">
    <property type="entry name" value="Homeodomain-like_sf"/>
</dbReference>
<dbReference type="Pfam" id="PF05225">
    <property type="entry name" value="HTH_psq"/>
    <property type="match status" value="1"/>
</dbReference>
<dbReference type="Proteomes" id="UP000789524">
    <property type="component" value="Unassembled WGS sequence"/>
</dbReference>
<dbReference type="SUPFAM" id="SSF46689">
    <property type="entry name" value="Homeodomain-like"/>
    <property type="match status" value="1"/>
</dbReference>
<dbReference type="InterPro" id="IPR006600">
    <property type="entry name" value="HTH_CenpB_DNA-bd_dom"/>
</dbReference>
<feature type="compositionally biased region" description="Basic and acidic residues" evidence="4">
    <location>
        <begin position="178"/>
        <end position="191"/>
    </location>
</feature>
<evidence type="ECO:0000256" key="4">
    <source>
        <dbReference type="SAM" id="MobiDB-lite"/>
    </source>
</evidence>
<feature type="domain" description="HTH CENPB-type" evidence="5">
    <location>
        <begin position="62"/>
        <end position="139"/>
    </location>
</feature>
<protein>
    <submittedName>
        <fullName evidence="6">(African queen) hypothetical protein</fullName>
    </submittedName>
</protein>
<feature type="region of interest" description="Disordered" evidence="4">
    <location>
        <begin position="149"/>
        <end position="192"/>
    </location>
</feature>
<comment type="subcellular location">
    <subcellularLocation>
        <location evidence="1">Nucleus</location>
    </subcellularLocation>
</comment>
<dbReference type="GO" id="GO:0005634">
    <property type="term" value="C:nucleus"/>
    <property type="evidence" value="ECO:0007669"/>
    <property type="project" value="UniProtKB-SubCell"/>
</dbReference>
<dbReference type="GO" id="GO:0003677">
    <property type="term" value="F:DNA binding"/>
    <property type="evidence" value="ECO:0007669"/>
    <property type="project" value="UniProtKB-KW"/>
</dbReference>
<sequence>MPRKYVRKVGASPRAGWTEDALREAFEEMRQNKHGLNEISRRYGIPARTLKRRFVKQDTKKLTLRKHPALDFDNEKRLVAHIQKLEAAGFPVSRDTVRSLAFQFAEKLGIGHKFNKETGKAGPHWLKSFLERQPTLSVRQAEGLSLARAQGLNREEVQGRPRVASEETDSSGTNDSDESFKENESHVDVKQKNVKRAKKLKINETSSVNVIQRPIRAVEKKQRITKNASERKAIASSESDSNENSSNEWHLSHKPNHHYGI</sequence>
<dbReference type="EMBL" id="CAKASE010000067">
    <property type="protein sequence ID" value="CAG9571710.1"/>
    <property type="molecule type" value="Genomic_DNA"/>
</dbReference>
<proteinExistence type="predicted"/>
<keyword evidence="7" id="KW-1185">Reference proteome</keyword>
<accession>A0A8J2QTP6</accession>
<dbReference type="Gene3D" id="1.10.10.60">
    <property type="entry name" value="Homeodomain-like"/>
    <property type="match status" value="2"/>
</dbReference>
<dbReference type="OrthoDB" id="7477068at2759"/>
<feature type="compositionally biased region" description="Basic residues" evidence="4">
    <location>
        <begin position="252"/>
        <end position="261"/>
    </location>
</feature>
<feature type="compositionally biased region" description="Basic and acidic residues" evidence="4">
    <location>
        <begin position="153"/>
        <end position="165"/>
    </location>
</feature>
<dbReference type="InterPro" id="IPR007889">
    <property type="entry name" value="HTH_Psq"/>
</dbReference>
<feature type="region of interest" description="Disordered" evidence="4">
    <location>
        <begin position="221"/>
        <end position="261"/>
    </location>
</feature>
<evidence type="ECO:0000256" key="2">
    <source>
        <dbReference type="ARBA" id="ARBA00023125"/>
    </source>
</evidence>
<reference evidence="6" key="1">
    <citation type="submission" date="2021-09" db="EMBL/GenBank/DDBJ databases">
        <authorList>
            <person name="Martin H S."/>
        </authorList>
    </citation>
    <scope>NUCLEOTIDE SEQUENCE</scope>
</reference>
<evidence type="ECO:0000313" key="6">
    <source>
        <dbReference type="EMBL" id="CAG9571710.1"/>
    </source>
</evidence>
<dbReference type="Pfam" id="PF03221">
    <property type="entry name" value="HTH_Tnp_Tc5"/>
    <property type="match status" value="1"/>
</dbReference>
<evidence type="ECO:0000259" key="5">
    <source>
        <dbReference type="PROSITE" id="PS51253"/>
    </source>
</evidence>
<name>A0A8J2QTP6_9NEOP</name>
<keyword evidence="3" id="KW-0539">Nucleus</keyword>
<dbReference type="PROSITE" id="PS51253">
    <property type="entry name" value="HTH_CENPB"/>
    <property type="match status" value="1"/>
</dbReference>
<keyword evidence="2" id="KW-0238">DNA-binding</keyword>
<comment type="caution">
    <text evidence="6">The sequence shown here is derived from an EMBL/GenBank/DDBJ whole genome shotgun (WGS) entry which is preliminary data.</text>
</comment>
<gene>
    <name evidence="6" type="ORF">DCHRY22_LOCUS9807</name>
</gene>
<feature type="compositionally biased region" description="Low complexity" evidence="4">
    <location>
        <begin position="236"/>
        <end position="248"/>
    </location>
</feature>
<evidence type="ECO:0000256" key="3">
    <source>
        <dbReference type="ARBA" id="ARBA00023242"/>
    </source>
</evidence>
<evidence type="ECO:0000256" key="1">
    <source>
        <dbReference type="ARBA" id="ARBA00004123"/>
    </source>
</evidence>
<feature type="compositionally biased region" description="Basic and acidic residues" evidence="4">
    <location>
        <begin position="221"/>
        <end position="233"/>
    </location>
</feature>
<dbReference type="AlphaFoldDB" id="A0A8J2QTP6"/>
<organism evidence="6 7">
    <name type="scientific">Danaus chrysippus</name>
    <name type="common">African queen</name>
    <dbReference type="NCBI Taxonomy" id="151541"/>
    <lineage>
        <taxon>Eukaryota</taxon>
        <taxon>Metazoa</taxon>
        <taxon>Ecdysozoa</taxon>
        <taxon>Arthropoda</taxon>
        <taxon>Hexapoda</taxon>
        <taxon>Insecta</taxon>
        <taxon>Pterygota</taxon>
        <taxon>Neoptera</taxon>
        <taxon>Endopterygota</taxon>
        <taxon>Lepidoptera</taxon>
        <taxon>Glossata</taxon>
        <taxon>Ditrysia</taxon>
        <taxon>Papilionoidea</taxon>
        <taxon>Nymphalidae</taxon>
        <taxon>Danainae</taxon>
        <taxon>Danaini</taxon>
        <taxon>Danaina</taxon>
        <taxon>Danaus</taxon>
        <taxon>Anosia</taxon>
    </lineage>
</organism>